<dbReference type="Pfam" id="PF00122">
    <property type="entry name" value="E1-E2_ATPase"/>
    <property type="match status" value="1"/>
</dbReference>
<comment type="caution">
    <text evidence="16">The sequence shown here is derived from an EMBL/GenBank/DDBJ whole genome shotgun (WGS) entry which is preliminary data.</text>
</comment>
<evidence type="ECO:0000256" key="7">
    <source>
        <dbReference type="ARBA" id="ARBA00022840"/>
    </source>
</evidence>
<feature type="transmembrane region" description="Helical" evidence="13">
    <location>
        <begin position="560"/>
        <end position="580"/>
    </location>
</feature>
<keyword evidence="4 13" id="KW-0812">Transmembrane</keyword>
<feature type="transmembrane region" description="Helical" evidence="13">
    <location>
        <begin position="1158"/>
        <end position="1180"/>
    </location>
</feature>
<proteinExistence type="inferred from homology"/>
<comment type="catalytic activity">
    <reaction evidence="12 13">
        <text>ATP + H2O = ADP + phosphate + H(+)</text>
        <dbReference type="Rhea" id="RHEA:13065"/>
        <dbReference type="ChEBI" id="CHEBI:15377"/>
        <dbReference type="ChEBI" id="CHEBI:15378"/>
        <dbReference type="ChEBI" id="CHEBI:30616"/>
        <dbReference type="ChEBI" id="CHEBI:43474"/>
        <dbReference type="ChEBI" id="CHEBI:456216"/>
    </reaction>
</comment>
<feature type="domain" description="P-type ATPase A" evidence="14">
    <location>
        <begin position="416"/>
        <end position="543"/>
    </location>
</feature>
<dbReference type="SUPFAM" id="SSF56784">
    <property type="entry name" value="HAD-like"/>
    <property type="match status" value="1"/>
</dbReference>
<feature type="transmembrane region" description="Helical" evidence="13">
    <location>
        <begin position="586"/>
        <end position="611"/>
    </location>
</feature>
<dbReference type="SUPFAM" id="SSF81665">
    <property type="entry name" value="Calcium ATPase, transmembrane domain M"/>
    <property type="match status" value="1"/>
</dbReference>
<dbReference type="InterPro" id="IPR018303">
    <property type="entry name" value="ATPase_P-typ_P_site"/>
</dbReference>
<reference evidence="16 17" key="1">
    <citation type="journal article" date="2018" name="BMC Genomics">
        <title>Comparative genome analyses reveal sequence features reflecting distinct modes of host-adaptation between dicot and monocot powdery mildew.</title>
        <authorList>
            <person name="Wu Y."/>
            <person name="Ma X."/>
            <person name="Pan Z."/>
            <person name="Kale S.D."/>
            <person name="Song Y."/>
            <person name="King H."/>
            <person name="Zhang Q."/>
            <person name="Presley C."/>
            <person name="Deng X."/>
            <person name="Wei C.I."/>
            <person name="Xiao S."/>
        </authorList>
    </citation>
    <scope>NUCLEOTIDE SEQUENCE [LARGE SCALE GENOMIC DNA]</scope>
    <source>
        <strain evidence="16">UCSC1</strain>
    </source>
</reference>
<dbReference type="SFLD" id="SFLDS00003">
    <property type="entry name" value="Haloacid_Dehalogenase"/>
    <property type="match status" value="1"/>
</dbReference>
<dbReference type="InterPro" id="IPR023299">
    <property type="entry name" value="ATPase_P-typ_cyto_dom_N"/>
</dbReference>
<dbReference type="PROSITE" id="PS00154">
    <property type="entry name" value="ATPASE_E1_E2"/>
    <property type="match status" value="1"/>
</dbReference>
<dbReference type="InterPro" id="IPR023214">
    <property type="entry name" value="HAD_sf"/>
</dbReference>
<evidence type="ECO:0000256" key="5">
    <source>
        <dbReference type="ARBA" id="ARBA00022723"/>
    </source>
</evidence>
<dbReference type="GO" id="GO:0006874">
    <property type="term" value="P:intracellular calcium ion homeostasis"/>
    <property type="evidence" value="ECO:0007669"/>
    <property type="project" value="TreeGrafter"/>
</dbReference>
<evidence type="ECO:0000256" key="8">
    <source>
        <dbReference type="ARBA" id="ARBA00022842"/>
    </source>
</evidence>
<dbReference type="SFLD" id="SFLDF00027">
    <property type="entry name" value="p-type_atpase"/>
    <property type="match status" value="1"/>
</dbReference>
<dbReference type="Gene3D" id="3.40.50.1000">
    <property type="entry name" value="HAD superfamily/HAD-like"/>
    <property type="match status" value="1"/>
</dbReference>
<dbReference type="SFLD" id="SFLDG00002">
    <property type="entry name" value="C1.7:_P-type_atpase_like"/>
    <property type="match status" value="1"/>
</dbReference>
<evidence type="ECO:0000256" key="6">
    <source>
        <dbReference type="ARBA" id="ARBA00022741"/>
    </source>
</evidence>
<dbReference type="InterPro" id="IPR023298">
    <property type="entry name" value="ATPase_P-typ_TM_dom_sf"/>
</dbReference>
<dbReference type="PROSITE" id="PS01229">
    <property type="entry name" value="COF_2"/>
    <property type="match status" value="1"/>
</dbReference>
<dbReference type="Gene3D" id="2.70.150.10">
    <property type="entry name" value="Calcium-transporting ATPase, cytoplasmic transduction domain A"/>
    <property type="match status" value="1"/>
</dbReference>
<dbReference type="EMBL" id="MCBR01013773">
    <property type="protein sequence ID" value="RKF63662.1"/>
    <property type="molecule type" value="Genomic_DNA"/>
</dbReference>
<dbReference type="NCBIfam" id="TIGR01657">
    <property type="entry name" value="P-ATPase-V"/>
    <property type="match status" value="1"/>
</dbReference>
<dbReference type="GO" id="GO:0019829">
    <property type="term" value="F:ATPase-coupled monoatomic cation transmembrane transporter activity"/>
    <property type="evidence" value="ECO:0007669"/>
    <property type="project" value="UniProtKB-UniRule"/>
</dbReference>
<dbReference type="GO" id="GO:0046872">
    <property type="term" value="F:metal ion binding"/>
    <property type="evidence" value="ECO:0007669"/>
    <property type="project" value="UniProtKB-UniRule"/>
</dbReference>
<feature type="transmembrane region" description="Helical" evidence="13">
    <location>
        <begin position="1235"/>
        <end position="1254"/>
    </location>
</feature>
<evidence type="ECO:0000313" key="17">
    <source>
        <dbReference type="Proteomes" id="UP000285405"/>
    </source>
</evidence>
<accession>A0A420I1U5</accession>
<keyword evidence="6 13" id="KW-0547">Nucleotide-binding</keyword>
<protein>
    <recommendedName>
        <fullName evidence="13">Cation-transporting ATPase</fullName>
        <ecNumber evidence="13">7.2.2.-</ecNumber>
    </recommendedName>
</protein>
<name>A0A420I1U5_9PEZI</name>
<keyword evidence="3" id="KW-0597">Phosphoprotein</keyword>
<evidence type="ECO:0000256" key="12">
    <source>
        <dbReference type="ARBA" id="ARBA00049360"/>
    </source>
</evidence>
<keyword evidence="7 13" id="KW-0067">ATP-binding</keyword>
<comment type="caution">
    <text evidence="13">Lacks conserved residue(s) required for the propagation of feature annotation.</text>
</comment>
<feature type="transmembrane region" description="Helical" evidence="13">
    <location>
        <begin position="177"/>
        <end position="198"/>
    </location>
</feature>
<dbReference type="SUPFAM" id="SSF81660">
    <property type="entry name" value="Metal cation-transporting ATPase, ATP-binding domain N"/>
    <property type="match status" value="1"/>
</dbReference>
<evidence type="ECO:0000256" key="10">
    <source>
        <dbReference type="ARBA" id="ARBA00022989"/>
    </source>
</evidence>
<comment type="subcellular location">
    <subcellularLocation>
        <location evidence="1 13">Membrane</location>
        <topology evidence="1 13">Multi-pass membrane protein</topology>
    </subcellularLocation>
</comment>
<sequence length="1327" mass="149819">MDKSRAIYIDEQRFRNSEHHASSNHEIPGLERRDSNLSTLSLMDKVQMAHCDVFSGPIGESVPSSLTSFAHYSRRADSNTSFSIFRNDEDAFMVLSDENAIIDDEFEISDDENLISLESENSHFKTSPEPSEYDFLVRRHSTKTNSSHQNHEKRVKQKINIAAKDLNVAIVGFQTSIFGFTIYSILCCLSLGLGYLVLRWIPRWKVLIVGKPCPLYNCDWVVIENQWGEFITQEIIRKKYGHPISTVFGRMEKHHIHHLEDEDPILNELQILEYRYMRFLFHPYEDKFILGDYWKDPRWTDIASIRLGIDGDERENRGILFGKNSIEIEQKSTFQLLTDEVCEDYLPVSVYSLLKVLHPFYVFQIGSLVLWSLDQYYYYAVCIFIISMSSIIKTLLDAHSTTERLRNISKSNFDIRVLRNSFWRHVESSELVPGDVFEVTDPALKQLPCDSLLLAGDCIVNESMLTGESVPISKSPTTFEALQNLNLGGASIAPEVAKHILFGGTKIIRAKRPLGDSNGDAVALAVVVRTGFNTVKGALVRSILFPKPSGFSFYRDSFRYISVMACIAFLGFIASFINFIRLQLDWGVIIIRALDLITIVVPPALPATLTIGTNFALSRLKDKQIFCISPQRVNVGGKVNLMCFDKTGTLTEDGLDVLGIRIFQQAENRLSDLFNSALSVYSASSRDVNLTSEHDLYRAAIYAMATCHSLRIIDNKIAGDPLDVNMFEFTGWSLEEGEQGGGYVDNDNQTSLYPTVARPPSFMGYESNYIDQPSVKSPVEIGILKTFEFVSHLRRVSVVVREFGSLGCDIYVKGAPECMADICKSETRIVPPDFEDILAHYTHRGFRVIALATKHIMKLSWVKIQKMRRIEAESDLVFIGFLIFENKLKPNTTSVLNELARADIRKLMCTGDNILTAISVARECNLISNSQDPKSLLIWESIDDSSFLLDETTLTPLPYVNEVDTFIGHNISDLRDYSIAITGDVFRWLVDFAPEDILHKVLVYGQVFARMSPDDKSELVEKLQSIDYCCGFCGDGANDCSALKAADIGISLSEAEASVAAPFTSQIFDITCVPEVIREGRAALVTSFTCFKYMSLYSAIQFTSVSFLYASASNLGDFQFLFIDLLLILPIAIFLGWTKSYPILHPKRPTANLVSGKVLTPLLGQVVISILYQTIVLYSVREQTWFIPPHLDKGEANIKNSENTVLFLLSCFEYILSGIVLSVGPPFQQTWTRNFPFVITIVLTLASTIFLLFNPSVEVANFMELTKLSLNFKFFIFLLGSSYFFVAWLSEKIILVRISDFFRKNKFFGKPAKRKIYKTVLENINSA</sequence>
<gene>
    <name evidence="16" type="ORF">GcC1_137009</name>
</gene>
<dbReference type="PRINTS" id="PR00119">
    <property type="entry name" value="CATATPASE"/>
</dbReference>
<evidence type="ECO:0000256" key="1">
    <source>
        <dbReference type="ARBA" id="ARBA00004141"/>
    </source>
</evidence>
<dbReference type="Gene3D" id="3.40.1110.10">
    <property type="entry name" value="Calcium-transporting ATPase, cytoplasmic domain N"/>
    <property type="match status" value="1"/>
</dbReference>
<evidence type="ECO:0000256" key="3">
    <source>
        <dbReference type="ARBA" id="ARBA00022553"/>
    </source>
</evidence>
<dbReference type="FunFam" id="2.70.150.10:FF:000057">
    <property type="entry name" value="Cation-transporting ATPase"/>
    <property type="match status" value="1"/>
</dbReference>
<dbReference type="Pfam" id="PF12409">
    <property type="entry name" value="P5-ATPase"/>
    <property type="match status" value="1"/>
</dbReference>
<dbReference type="GO" id="GO:0016887">
    <property type="term" value="F:ATP hydrolysis activity"/>
    <property type="evidence" value="ECO:0007669"/>
    <property type="project" value="InterPro"/>
</dbReference>
<dbReference type="InterPro" id="IPR036412">
    <property type="entry name" value="HAD-like_sf"/>
</dbReference>
<dbReference type="InterPro" id="IPR006544">
    <property type="entry name" value="P-type_TPase_V"/>
</dbReference>
<dbReference type="InterPro" id="IPR001757">
    <property type="entry name" value="P_typ_ATPase"/>
</dbReference>
<evidence type="ECO:0000256" key="9">
    <source>
        <dbReference type="ARBA" id="ARBA00022967"/>
    </source>
</evidence>
<keyword evidence="5 13" id="KW-0479">Metal-binding</keyword>
<dbReference type="Proteomes" id="UP000285405">
    <property type="component" value="Unassembled WGS sequence"/>
</dbReference>
<feature type="transmembrane region" description="Helical" evidence="13">
    <location>
        <begin position="1118"/>
        <end position="1137"/>
    </location>
</feature>
<feature type="domain" description="P5B-type ATPase N-terminal" evidence="15">
    <location>
        <begin position="165"/>
        <end position="282"/>
    </location>
</feature>
<dbReference type="NCBIfam" id="TIGR01494">
    <property type="entry name" value="ATPase_P-type"/>
    <property type="match status" value="2"/>
</dbReference>
<evidence type="ECO:0000259" key="15">
    <source>
        <dbReference type="Pfam" id="PF12409"/>
    </source>
</evidence>
<feature type="transmembrane region" description="Helical" evidence="13">
    <location>
        <begin position="1274"/>
        <end position="1296"/>
    </location>
</feature>
<dbReference type="GO" id="GO:0005524">
    <property type="term" value="F:ATP binding"/>
    <property type="evidence" value="ECO:0007669"/>
    <property type="project" value="UniProtKB-UniRule"/>
</dbReference>
<evidence type="ECO:0000256" key="13">
    <source>
        <dbReference type="RuleBase" id="RU362082"/>
    </source>
</evidence>
<dbReference type="InterPro" id="IPR044492">
    <property type="entry name" value="P_typ_ATPase_HD_dom"/>
</dbReference>
<dbReference type="SUPFAM" id="SSF81653">
    <property type="entry name" value="Calcium ATPase, transduction domain A"/>
    <property type="match status" value="1"/>
</dbReference>
<dbReference type="FunFam" id="3.40.50.1000:FF:000068">
    <property type="entry name" value="Cation-transporting ATPase"/>
    <property type="match status" value="1"/>
</dbReference>
<comment type="similarity">
    <text evidence="2 13">Belongs to the cation transport ATPase (P-type) (TC 3.A.3) family. Type V subfamily.</text>
</comment>
<dbReference type="PANTHER" id="PTHR45630:SF8">
    <property type="entry name" value="CATION-TRANSPORTING ATPASE"/>
    <property type="match status" value="1"/>
</dbReference>
<dbReference type="InterPro" id="IPR059000">
    <property type="entry name" value="ATPase_P-type_domA"/>
</dbReference>
<dbReference type="PANTHER" id="PTHR45630">
    <property type="entry name" value="CATION-TRANSPORTING ATPASE-RELATED"/>
    <property type="match status" value="1"/>
</dbReference>
<evidence type="ECO:0000256" key="4">
    <source>
        <dbReference type="ARBA" id="ARBA00022692"/>
    </source>
</evidence>
<dbReference type="InterPro" id="IPR008250">
    <property type="entry name" value="ATPase_P-typ_transduc_dom_A_sf"/>
</dbReference>
<dbReference type="GO" id="GO:0016020">
    <property type="term" value="C:membrane"/>
    <property type="evidence" value="ECO:0007669"/>
    <property type="project" value="UniProtKB-SubCell"/>
</dbReference>
<dbReference type="FunFam" id="1.20.1110.10:FF:000032">
    <property type="entry name" value="Cation-transporting ATPase"/>
    <property type="match status" value="1"/>
</dbReference>
<feature type="transmembrane region" description="Helical" evidence="13">
    <location>
        <begin position="1205"/>
        <end position="1223"/>
    </location>
</feature>
<dbReference type="EC" id="7.2.2.-" evidence="13"/>
<evidence type="ECO:0000313" key="16">
    <source>
        <dbReference type="EMBL" id="RKF63662.1"/>
    </source>
</evidence>
<dbReference type="GO" id="GO:0140358">
    <property type="term" value="F:P-type transmembrane transporter activity"/>
    <property type="evidence" value="ECO:0007669"/>
    <property type="project" value="InterPro"/>
</dbReference>
<evidence type="ECO:0000259" key="14">
    <source>
        <dbReference type="Pfam" id="PF00122"/>
    </source>
</evidence>
<organism evidence="16 17">
    <name type="scientific">Golovinomyces cichoracearum</name>
    <dbReference type="NCBI Taxonomy" id="62708"/>
    <lineage>
        <taxon>Eukaryota</taxon>
        <taxon>Fungi</taxon>
        <taxon>Dikarya</taxon>
        <taxon>Ascomycota</taxon>
        <taxon>Pezizomycotina</taxon>
        <taxon>Leotiomycetes</taxon>
        <taxon>Erysiphales</taxon>
        <taxon>Erysiphaceae</taxon>
        <taxon>Golovinomyces</taxon>
    </lineage>
</organism>
<evidence type="ECO:0000256" key="2">
    <source>
        <dbReference type="ARBA" id="ARBA00006000"/>
    </source>
</evidence>
<keyword evidence="10 13" id="KW-1133">Transmembrane helix</keyword>
<keyword evidence="9 13" id="KW-1278">Translocase</keyword>
<evidence type="ECO:0000256" key="11">
    <source>
        <dbReference type="ARBA" id="ARBA00023136"/>
    </source>
</evidence>
<dbReference type="InterPro" id="IPR047819">
    <property type="entry name" value="P5A-ATPase_N"/>
</dbReference>
<dbReference type="OrthoDB" id="48943at2759"/>
<keyword evidence="8 13" id="KW-0460">Magnesium</keyword>
<keyword evidence="11 13" id="KW-0472">Membrane</keyword>